<feature type="coiled-coil region" evidence="1">
    <location>
        <begin position="160"/>
        <end position="395"/>
    </location>
</feature>
<dbReference type="OrthoDB" id="49058at2759"/>
<evidence type="ECO:0000313" key="2">
    <source>
        <dbReference type="EMBL" id="OMJ65613.1"/>
    </source>
</evidence>
<gene>
    <name evidence="2" type="ORF">SteCoe_37906</name>
</gene>
<dbReference type="Proteomes" id="UP000187209">
    <property type="component" value="Unassembled WGS sequence"/>
</dbReference>
<proteinExistence type="predicted"/>
<evidence type="ECO:0000256" key="1">
    <source>
        <dbReference type="SAM" id="Coils"/>
    </source>
</evidence>
<keyword evidence="1" id="KW-0175">Coiled coil</keyword>
<name>A0A1R2AM52_9CILI</name>
<organism evidence="2 3">
    <name type="scientific">Stentor coeruleus</name>
    <dbReference type="NCBI Taxonomy" id="5963"/>
    <lineage>
        <taxon>Eukaryota</taxon>
        <taxon>Sar</taxon>
        <taxon>Alveolata</taxon>
        <taxon>Ciliophora</taxon>
        <taxon>Postciliodesmatophora</taxon>
        <taxon>Heterotrichea</taxon>
        <taxon>Heterotrichida</taxon>
        <taxon>Stentoridae</taxon>
        <taxon>Stentor</taxon>
    </lineage>
</organism>
<reference evidence="2 3" key="1">
    <citation type="submission" date="2016-11" db="EMBL/GenBank/DDBJ databases">
        <title>The macronuclear genome of Stentor coeruleus: a giant cell with tiny introns.</title>
        <authorList>
            <person name="Slabodnick M."/>
            <person name="Ruby J.G."/>
            <person name="Reiff S.B."/>
            <person name="Swart E.C."/>
            <person name="Gosai S."/>
            <person name="Prabakaran S."/>
            <person name="Witkowska E."/>
            <person name="Larue G.E."/>
            <person name="Fisher S."/>
            <person name="Freeman R.M."/>
            <person name="Gunawardena J."/>
            <person name="Chu W."/>
            <person name="Stover N.A."/>
            <person name="Gregory B.D."/>
            <person name="Nowacki M."/>
            <person name="Derisi J."/>
            <person name="Roy S.W."/>
            <person name="Marshall W.F."/>
            <person name="Sood P."/>
        </authorList>
    </citation>
    <scope>NUCLEOTIDE SEQUENCE [LARGE SCALE GENOMIC DNA]</scope>
    <source>
        <strain evidence="2">WM001</strain>
    </source>
</reference>
<evidence type="ECO:0000313" key="3">
    <source>
        <dbReference type="Proteomes" id="UP000187209"/>
    </source>
</evidence>
<keyword evidence="3" id="KW-1185">Reference proteome</keyword>
<comment type="caution">
    <text evidence="2">The sequence shown here is derived from an EMBL/GenBank/DDBJ whole genome shotgun (WGS) entry which is preliminary data.</text>
</comment>
<dbReference type="EMBL" id="MPUH01002033">
    <property type="protein sequence ID" value="OMJ65613.1"/>
    <property type="molecule type" value="Genomic_DNA"/>
</dbReference>
<accession>A0A1R2AM52</accession>
<protein>
    <submittedName>
        <fullName evidence="2">Uncharacterized protein</fullName>
    </submittedName>
</protein>
<dbReference type="AlphaFoldDB" id="A0A1R2AM52"/>
<sequence length="461" mass="53779">MQNISILQAQVESLKEMIEIMERTTPDSLVKMWRSKVFEELVRNKQQQIMHAMEIKKFKEEEKKYRSREQQIKAALESAHLQSSSLTLERAKLLKEIQILQGKVRNQSIHSSFILSLQSTLTSNLEGHAKIIAMLDTYNHRIAFSMSKIKTAKILHTREIFSLRNKLSEEITEQKRLKEEVQKGKGLEVVQEKLENDKERMSREIEELTLRFEVVKSQAEGILKETCDKYQKCVNELESQLDEKVSENNVLLQKLDNSVKEMQKLQALMENFQSQLDISTAQNLFLTQSQAELIEKCSLLSLTMEEKDKSLKVLENHKESLNADKQELQFQYKENIEKHENHIKNLEGKISELQKNVEDQLRQHDEETYELSNEIEFLKNKNNKLESSVREIRRERDILFESIKKQGNKGQKEEKGIQTDAVLKQGIFKKAIAPSYSERNSIGKALEFQSGAKNRNEDLDI</sequence>